<feature type="binding site" evidence="14 16">
    <location>
        <begin position="352"/>
        <end position="355"/>
    </location>
    <ligand>
        <name>ATP</name>
        <dbReference type="ChEBI" id="CHEBI:30616"/>
    </ligand>
</feature>
<proteinExistence type="inferred from homology"/>
<dbReference type="EC" id="2.7.2.3" evidence="6 14"/>
<dbReference type="PROSITE" id="PS00111">
    <property type="entry name" value="PGLYCERATE_KINASE"/>
    <property type="match status" value="1"/>
</dbReference>
<dbReference type="GO" id="GO:0043531">
    <property type="term" value="F:ADP binding"/>
    <property type="evidence" value="ECO:0007669"/>
    <property type="project" value="TreeGrafter"/>
</dbReference>
<dbReference type="SUPFAM" id="SSF53748">
    <property type="entry name" value="Phosphoglycerate kinase"/>
    <property type="match status" value="1"/>
</dbReference>
<dbReference type="UniPathway" id="UPA00109">
    <property type="reaction ID" value="UER00185"/>
</dbReference>
<dbReference type="PRINTS" id="PR00477">
    <property type="entry name" value="PHGLYCKINASE"/>
</dbReference>
<dbReference type="FunFam" id="3.40.50.1260:FF:000007">
    <property type="entry name" value="Phosphoglycerate kinase"/>
    <property type="match status" value="1"/>
</dbReference>
<feature type="binding site" evidence="14">
    <location>
        <position position="154"/>
    </location>
    <ligand>
        <name>substrate</name>
    </ligand>
</feature>
<dbReference type="FunFam" id="3.40.50.1260:FF:000002">
    <property type="entry name" value="Phosphoglycerate kinase"/>
    <property type="match status" value="1"/>
</dbReference>
<comment type="subcellular location">
    <subcellularLocation>
        <location evidence="2 14">Cytoplasm</location>
    </subcellularLocation>
</comment>
<evidence type="ECO:0000256" key="11">
    <source>
        <dbReference type="ARBA" id="ARBA00022777"/>
    </source>
</evidence>
<dbReference type="GO" id="GO:0005524">
    <property type="term" value="F:ATP binding"/>
    <property type="evidence" value="ECO:0007669"/>
    <property type="project" value="UniProtKB-KW"/>
</dbReference>
<dbReference type="InterPro" id="IPR036043">
    <property type="entry name" value="Phosphoglycerate_kinase_sf"/>
</dbReference>
<evidence type="ECO:0000256" key="14">
    <source>
        <dbReference type="HAMAP-Rule" id="MF_00145"/>
    </source>
</evidence>
<organism evidence="18 19">
    <name type="scientific">Crassaminicella thermophila</name>
    <dbReference type="NCBI Taxonomy" id="2599308"/>
    <lineage>
        <taxon>Bacteria</taxon>
        <taxon>Bacillati</taxon>
        <taxon>Bacillota</taxon>
        <taxon>Clostridia</taxon>
        <taxon>Eubacteriales</taxon>
        <taxon>Clostridiaceae</taxon>
        <taxon>Crassaminicella</taxon>
    </lineage>
</organism>
<comment type="similarity">
    <text evidence="4 14 17">Belongs to the phosphoglycerate kinase family.</text>
</comment>
<feature type="binding site" evidence="14 15">
    <location>
        <begin position="60"/>
        <end position="63"/>
    </location>
    <ligand>
        <name>substrate</name>
    </ligand>
</feature>
<dbReference type="GO" id="GO:0004618">
    <property type="term" value="F:phosphoglycerate kinase activity"/>
    <property type="evidence" value="ECO:0007669"/>
    <property type="project" value="UniProtKB-UniRule"/>
</dbReference>
<dbReference type="HAMAP" id="MF_00145">
    <property type="entry name" value="Phosphoglyc_kinase"/>
    <property type="match status" value="1"/>
</dbReference>
<keyword evidence="13 14" id="KW-0324">Glycolysis</keyword>
<keyword evidence="10 14" id="KW-0547">Nucleotide-binding</keyword>
<dbReference type="GO" id="GO:0006096">
    <property type="term" value="P:glycolytic process"/>
    <property type="evidence" value="ECO:0007669"/>
    <property type="project" value="UniProtKB-UniRule"/>
</dbReference>
<evidence type="ECO:0000313" key="19">
    <source>
        <dbReference type="Proteomes" id="UP000324646"/>
    </source>
</evidence>
<evidence type="ECO:0000256" key="10">
    <source>
        <dbReference type="ARBA" id="ARBA00022741"/>
    </source>
</evidence>
<dbReference type="GO" id="GO:0006094">
    <property type="term" value="P:gluconeogenesis"/>
    <property type="evidence" value="ECO:0007669"/>
    <property type="project" value="TreeGrafter"/>
</dbReference>
<reference evidence="18 19" key="1">
    <citation type="submission" date="2019-07" db="EMBL/GenBank/DDBJ databases">
        <title>Complete genome of Crassaminicella thermophila SY095.</title>
        <authorList>
            <person name="Li X."/>
        </authorList>
    </citation>
    <scope>NUCLEOTIDE SEQUENCE [LARGE SCALE GENOMIC DNA]</scope>
    <source>
        <strain evidence="18 19">SY095</strain>
    </source>
</reference>
<dbReference type="GO" id="GO:0005829">
    <property type="term" value="C:cytosol"/>
    <property type="evidence" value="ECO:0007669"/>
    <property type="project" value="TreeGrafter"/>
</dbReference>
<evidence type="ECO:0000256" key="8">
    <source>
        <dbReference type="ARBA" id="ARBA00022490"/>
    </source>
</evidence>
<protein>
    <recommendedName>
        <fullName evidence="7 14">Phosphoglycerate kinase</fullName>
        <ecNumber evidence="6 14">2.7.2.3</ecNumber>
    </recommendedName>
</protein>
<feature type="binding site" evidence="15">
    <location>
        <position position="154"/>
    </location>
    <ligand>
        <name>(2R)-3-phosphoglycerate</name>
        <dbReference type="ChEBI" id="CHEBI:58272"/>
    </ligand>
</feature>
<accession>A0A5C0SF46</accession>
<feature type="binding site" evidence="14 16">
    <location>
        <position position="326"/>
    </location>
    <ligand>
        <name>ATP</name>
        <dbReference type="ChEBI" id="CHEBI:30616"/>
    </ligand>
</feature>
<dbReference type="OrthoDB" id="9808460at2"/>
<evidence type="ECO:0000256" key="5">
    <source>
        <dbReference type="ARBA" id="ARBA00011245"/>
    </source>
</evidence>
<evidence type="ECO:0000256" key="12">
    <source>
        <dbReference type="ARBA" id="ARBA00022840"/>
    </source>
</evidence>
<dbReference type="InterPro" id="IPR015824">
    <property type="entry name" value="Phosphoglycerate_kinase_N"/>
</dbReference>
<feature type="binding site" evidence="14 15">
    <location>
        <begin position="21"/>
        <end position="23"/>
    </location>
    <ligand>
        <name>substrate</name>
    </ligand>
</feature>
<dbReference type="InterPro" id="IPR001576">
    <property type="entry name" value="Phosphoglycerate_kinase"/>
</dbReference>
<dbReference type="Gene3D" id="3.40.50.1260">
    <property type="entry name" value="Phosphoglycerate kinase, N-terminal domain"/>
    <property type="match status" value="2"/>
</dbReference>
<dbReference type="PANTHER" id="PTHR11406:SF23">
    <property type="entry name" value="PHOSPHOGLYCERATE KINASE 1, CHLOROPLASTIC-RELATED"/>
    <property type="match status" value="1"/>
</dbReference>
<dbReference type="InterPro" id="IPR015911">
    <property type="entry name" value="Phosphoglycerate_kinase_CS"/>
</dbReference>
<feature type="binding site" evidence="14 16">
    <location>
        <position position="204"/>
    </location>
    <ligand>
        <name>ATP</name>
        <dbReference type="ChEBI" id="CHEBI:30616"/>
    </ligand>
</feature>
<feature type="binding site" evidence="15">
    <location>
        <position position="37"/>
    </location>
    <ligand>
        <name>(2R)-3-phosphoglycerate</name>
        <dbReference type="ChEBI" id="CHEBI:58272"/>
    </ligand>
</feature>
<sequence>MNKKSIEDIQVKGKKVLVRCDFNVPMDEDKNITDDIRIRGALPTIKYLIDNEAKVILMSHLGRPKGEPNQKYSLEPVAKRLAELLDKEVTFASDEEVVGANAKKAVEAMKDGDVVVLENVRFRKEETKNDPEFAKELASLADIFVNDAFGTAHRAHASTAGVADYLPCVSGYLIQKEIGVMGKALNNPERPFVAILGGAKVSDKIGVINNLLEKVDTLIIGGGMAYTFLKAKGLEIGKSLLEEDKIELAKELMNKAKEKGVNLLLPVDVVVAEEFKADAAHKTVKVEEIPANMMGLDIGKESIEIFSKEIKKAKTVVWNGPMGVFEMPAFAIGTKGVAEAMAECDGTTIIGGGDSAAAAEQLGFADKMTHISTGGGASLEFLEGKELPGIAVVEDK</sequence>
<evidence type="ECO:0000256" key="7">
    <source>
        <dbReference type="ARBA" id="ARBA00016471"/>
    </source>
</evidence>
<evidence type="ECO:0000256" key="4">
    <source>
        <dbReference type="ARBA" id="ARBA00008982"/>
    </source>
</evidence>
<comment type="catalytic activity">
    <reaction evidence="1 14 17">
        <text>(2R)-3-phosphoglycerate + ATP = (2R)-3-phospho-glyceroyl phosphate + ADP</text>
        <dbReference type="Rhea" id="RHEA:14801"/>
        <dbReference type="ChEBI" id="CHEBI:30616"/>
        <dbReference type="ChEBI" id="CHEBI:57604"/>
        <dbReference type="ChEBI" id="CHEBI:58272"/>
        <dbReference type="ChEBI" id="CHEBI:456216"/>
        <dbReference type="EC" id="2.7.2.3"/>
    </reaction>
</comment>
<evidence type="ECO:0000256" key="15">
    <source>
        <dbReference type="PIRSR" id="PIRSR000724-1"/>
    </source>
</evidence>
<evidence type="ECO:0000256" key="13">
    <source>
        <dbReference type="ARBA" id="ARBA00023152"/>
    </source>
</evidence>
<dbReference type="Proteomes" id="UP000324646">
    <property type="component" value="Chromosome"/>
</dbReference>
<dbReference type="RefSeq" id="WP_148809013.1">
    <property type="nucleotide sequence ID" value="NZ_CP042243.1"/>
</dbReference>
<evidence type="ECO:0000256" key="2">
    <source>
        <dbReference type="ARBA" id="ARBA00004496"/>
    </source>
</evidence>
<dbReference type="KEGG" id="crs:FQB35_05455"/>
<evidence type="ECO:0000313" key="18">
    <source>
        <dbReference type="EMBL" id="QEK11858.1"/>
    </source>
</evidence>
<dbReference type="EMBL" id="CP042243">
    <property type="protein sequence ID" value="QEK11858.1"/>
    <property type="molecule type" value="Genomic_DNA"/>
</dbReference>
<dbReference type="AlphaFoldDB" id="A0A5C0SF46"/>
<feature type="binding site" evidence="14">
    <location>
        <position position="37"/>
    </location>
    <ligand>
        <name>substrate</name>
    </ligand>
</feature>
<keyword evidence="11 14" id="KW-0418">Kinase</keyword>
<dbReference type="PIRSF" id="PIRSF000724">
    <property type="entry name" value="Pgk"/>
    <property type="match status" value="1"/>
</dbReference>
<name>A0A5C0SF46_CRATE</name>
<evidence type="ECO:0000256" key="9">
    <source>
        <dbReference type="ARBA" id="ARBA00022679"/>
    </source>
</evidence>
<evidence type="ECO:0000256" key="1">
    <source>
        <dbReference type="ARBA" id="ARBA00000642"/>
    </source>
</evidence>
<keyword evidence="12 14" id="KW-0067">ATP-binding</keyword>
<dbReference type="Pfam" id="PF00162">
    <property type="entry name" value="PGK"/>
    <property type="match status" value="1"/>
</dbReference>
<keyword evidence="19" id="KW-1185">Reference proteome</keyword>
<comment type="subunit">
    <text evidence="5 14">Monomer.</text>
</comment>
<dbReference type="PANTHER" id="PTHR11406">
    <property type="entry name" value="PHOSPHOGLYCERATE KINASE"/>
    <property type="match status" value="1"/>
</dbReference>
<gene>
    <name evidence="14" type="primary">pgk</name>
    <name evidence="18" type="ORF">FQB35_05455</name>
</gene>
<dbReference type="CDD" id="cd00318">
    <property type="entry name" value="Phosphoglycerate_kinase"/>
    <property type="match status" value="1"/>
</dbReference>
<keyword evidence="8 14" id="KW-0963">Cytoplasm</keyword>
<evidence type="ECO:0000256" key="3">
    <source>
        <dbReference type="ARBA" id="ARBA00004838"/>
    </source>
</evidence>
<feature type="binding site" evidence="14">
    <location>
        <position position="121"/>
    </location>
    <ligand>
        <name>substrate</name>
    </ligand>
</feature>
<evidence type="ECO:0000256" key="16">
    <source>
        <dbReference type="PIRSR" id="PIRSR000724-2"/>
    </source>
</evidence>
<evidence type="ECO:0000256" key="17">
    <source>
        <dbReference type="RuleBase" id="RU000532"/>
    </source>
</evidence>
<comment type="pathway">
    <text evidence="3 14">Carbohydrate degradation; glycolysis; pyruvate from D-glyceraldehyde 3-phosphate: step 2/5.</text>
</comment>
<feature type="binding site" evidence="14">
    <location>
        <position position="295"/>
    </location>
    <ligand>
        <name>ATP</name>
        <dbReference type="ChEBI" id="CHEBI:30616"/>
    </ligand>
</feature>
<evidence type="ECO:0000256" key="6">
    <source>
        <dbReference type="ARBA" id="ARBA00013061"/>
    </source>
</evidence>
<feature type="binding site" evidence="15">
    <location>
        <position position="121"/>
    </location>
    <ligand>
        <name>(2R)-3-phosphoglycerate</name>
        <dbReference type="ChEBI" id="CHEBI:58272"/>
    </ligand>
</feature>
<keyword evidence="9 14" id="KW-0808">Transferase</keyword>